<organism evidence="2">
    <name type="scientific">Marseillevirus LCMAC103</name>
    <dbReference type="NCBI Taxonomy" id="2506604"/>
    <lineage>
        <taxon>Viruses</taxon>
        <taxon>Varidnaviria</taxon>
        <taxon>Bamfordvirae</taxon>
        <taxon>Nucleocytoviricota</taxon>
        <taxon>Megaviricetes</taxon>
        <taxon>Pimascovirales</taxon>
        <taxon>Pimascovirales incertae sedis</taxon>
        <taxon>Marseilleviridae</taxon>
    </lineage>
</organism>
<proteinExistence type="predicted"/>
<reference evidence="2" key="1">
    <citation type="journal article" date="2019" name="MBio">
        <title>Virus Genomes from Deep Sea Sediments Expand the Ocean Megavirome and Support Independent Origins of Viral Gigantism.</title>
        <authorList>
            <person name="Backstrom D."/>
            <person name="Yutin N."/>
            <person name="Jorgensen S.L."/>
            <person name="Dharamshi J."/>
            <person name="Homa F."/>
            <person name="Zaremba-Niedwiedzka K."/>
            <person name="Spang A."/>
            <person name="Wolf Y.I."/>
            <person name="Koonin E.V."/>
            <person name="Ettema T.J."/>
        </authorList>
    </citation>
    <scope>NUCLEOTIDE SEQUENCE</scope>
</reference>
<protein>
    <submittedName>
        <fullName evidence="2">Uncharacterized protein</fullName>
    </submittedName>
</protein>
<name>A0A481YUF0_9VIRU</name>
<accession>A0A481YUF0</accession>
<dbReference type="EMBL" id="MK500336">
    <property type="protein sequence ID" value="QBK86802.1"/>
    <property type="molecule type" value="Genomic_DNA"/>
</dbReference>
<gene>
    <name evidence="2" type="ORF">LCMAC103_01340</name>
</gene>
<evidence type="ECO:0000313" key="2">
    <source>
        <dbReference type="EMBL" id="QBK86802.1"/>
    </source>
</evidence>
<evidence type="ECO:0000256" key="1">
    <source>
        <dbReference type="SAM" id="MobiDB-lite"/>
    </source>
</evidence>
<sequence>MSILESVAQSLGDRGPPEPDSGSETDASEMLVDEERCSLWIEDFLACRSETVGRAMLNAETHECRGCNRQVDEHPRKPQPAQKKFLQLVDRAVGCVCVHGDVDPVDPAVYSDPADLARPNSDPADLARPSSPDPADTS</sequence>
<feature type="region of interest" description="Disordered" evidence="1">
    <location>
        <begin position="102"/>
        <end position="138"/>
    </location>
</feature>
<feature type="region of interest" description="Disordered" evidence="1">
    <location>
        <begin position="1"/>
        <end position="29"/>
    </location>
</feature>